<sequence length="266" mass="29450">MEKIILITGASTGLGETIANYLTKKNYVVYGTSRSIEHLPKSFNTLNMDVCDDKSIQDAVRQIIEKHGRIDVLINNAGLAIAGPVEALPLGEVQRVFDTNVMGTLRTIQAVLPSMRTHRSGLIINVSSIAAEAGLPFRGGYCASKAAVDRLTEALRFEVAQFGIQACYVQPGGTKTDINKNRLRVSLPDDSVYKETFDRTYEIIDESVSGGIEADVFGPLIEKIIESKQVERLYRVGKPLEKFSVVLKKLLPTALYERMILNHYKM</sequence>
<keyword evidence="2" id="KW-0560">Oxidoreductase</keyword>
<feature type="domain" description="Ketoreductase" evidence="4">
    <location>
        <begin position="3"/>
        <end position="165"/>
    </location>
</feature>
<dbReference type="PANTHER" id="PTHR44169">
    <property type="entry name" value="NADPH-DEPENDENT 1-ACYLDIHYDROXYACETONE PHOSPHATE REDUCTASE"/>
    <property type="match status" value="1"/>
</dbReference>
<dbReference type="PANTHER" id="PTHR44169:SF6">
    <property type="entry name" value="NADPH-DEPENDENT 1-ACYLDIHYDROXYACETONE PHOSPHATE REDUCTASE"/>
    <property type="match status" value="1"/>
</dbReference>
<dbReference type="Pfam" id="PF00106">
    <property type="entry name" value="adh_short"/>
    <property type="match status" value="1"/>
</dbReference>
<keyword evidence="6" id="KW-1185">Reference proteome</keyword>
<organism evidence="5 6">
    <name type="scientific">Spirosoma endophyticum</name>
    <dbReference type="NCBI Taxonomy" id="662367"/>
    <lineage>
        <taxon>Bacteria</taxon>
        <taxon>Pseudomonadati</taxon>
        <taxon>Bacteroidota</taxon>
        <taxon>Cytophagia</taxon>
        <taxon>Cytophagales</taxon>
        <taxon>Cytophagaceae</taxon>
        <taxon>Spirosoma</taxon>
    </lineage>
</organism>
<proteinExistence type="inferred from homology"/>
<dbReference type="SUPFAM" id="SSF51735">
    <property type="entry name" value="NAD(P)-binding Rossmann-fold domains"/>
    <property type="match status" value="1"/>
</dbReference>
<dbReference type="PROSITE" id="PS00061">
    <property type="entry name" value="ADH_SHORT"/>
    <property type="match status" value="1"/>
</dbReference>
<dbReference type="InterPro" id="IPR036291">
    <property type="entry name" value="NAD(P)-bd_dom_sf"/>
</dbReference>
<dbReference type="PRINTS" id="PR00081">
    <property type="entry name" value="GDHRDH"/>
</dbReference>
<dbReference type="RefSeq" id="WP_093833436.1">
    <property type="nucleotide sequence ID" value="NZ_FOLQ01000023.1"/>
</dbReference>
<dbReference type="AlphaFoldDB" id="A0A1I2EUB3"/>
<dbReference type="InterPro" id="IPR002347">
    <property type="entry name" value="SDR_fam"/>
</dbReference>
<evidence type="ECO:0000313" key="6">
    <source>
        <dbReference type="Proteomes" id="UP000198598"/>
    </source>
</evidence>
<name>A0A1I2EUB3_9BACT</name>
<evidence type="ECO:0000259" key="4">
    <source>
        <dbReference type="SMART" id="SM00822"/>
    </source>
</evidence>
<dbReference type="SMART" id="SM00822">
    <property type="entry name" value="PKS_KR"/>
    <property type="match status" value="1"/>
</dbReference>
<dbReference type="PRINTS" id="PR00080">
    <property type="entry name" value="SDRFAMILY"/>
</dbReference>
<comment type="similarity">
    <text evidence="1 3">Belongs to the short-chain dehydrogenases/reductases (SDR) family.</text>
</comment>
<evidence type="ECO:0000256" key="3">
    <source>
        <dbReference type="RuleBase" id="RU000363"/>
    </source>
</evidence>
<dbReference type="GO" id="GO:0016491">
    <property type="term" value="F:oxidoreductase activity"/>
    <property type="evidence" value="ECO:0007669"/>
    <property type="project" value="UniProtKB-KW"/>
</dbReference>
<gene>
    <name evidence="5" type="ORF">SAMN05216167_12347</name>
</gene>
<dbReference type="InterPro" id="IPR057326">
    <property type="entry name" value="KR_dom"/>
</dbReference>
<dbReference type="OrthoDB" id="9786056at2"/>
<evidence type="ECO:0000256" key="2">
    <source>
        <dbReference type="ARBA" id="ARBA00023002"/>
    </source>
</evidence>
<dbReference type="InterPro" id="IPR020904">
    <property type="entry name" value="Sc_DH/Rdtase_CS"/>
</dbReference>
<dbReference type="CDD" id="cd05374">
    <property type="entry name" value="17beta-HSD-like_SDR_c"/>
    <property type="match status" value="1"/>
</dbReference>
<reference evidence="5 6" key="1">
    <citation type="submission" date="2016-10" db="EMBL/GenBank/DDBJ databases">
        <authorList>
            <person name="de Groot N.N."/>
        </authorList>
    </citation>
    <scope>NUCLEOTIDE SEQUENCE [LARGE SCALE GENOMIC DNA]</scope>
    <source>
        <strain evidence="5 6">DSM 26130</strain>
    </source>
</reference>
<dbReference type="EMBL" id="FOLQ01000023">
    <property type="protein sequence ID" value="SFE96303.1"/>
    <property type="molecule type" value="Genomic_DNA"/>
</dbReference>
<dbReference type="Gene3D" id="3.40.50.720">
    <property type="entry name" value="NAD(P)-binding Rossmann-like Domain"/>
    <property type="match status" value="1"/>
</dbReference>
<dbReference type="STRING" id="662367.SAMN05216167_12347"/>
<accession>A0A1I2EUB3</accession>
<evidence type="ECO:0000313" key="5">
    <source>
        <dbReference type="EMBL" id="SFE96303.1"/>
    </source>
</evidence>
<evidence type="ECO:0000256" key="1">
    <source>
        <dbReference type="ARBA" id="ARBA00006484"/>
    </source>
</evidence>
<protein>
    <submittedName>
        <fullName evidence="5">NADP-dependent 3-hydroxy acid dehydrogenase YdfG</fullName>
    </submittedName>
</protein>
<dbReference type="Proteomes" id="UP000198598">
    <property type="component" value="Unassembled WGS sequence"/>
</dbReference>